<evidence type="ECO:0000313" key="5">
    <source>
        <dbReference type="Proteomes" id="UP001251528"/>
    </source>
</evidence>
<accession>A0AAJ0CZM7</accession>
<gene>
    <name evidence="4" type="ORF">QQS21_001704</name>
</gene>
<dbReference type="PANTHER" id="PTHR10908:SF0">
    <property type="entry name" value="SEROTONIN N-ACETYLTRANSFERASE"/>
    <property type="match status" value="1"/>
</dbReference>
<organism evidence="4 5">
    <name type="scientific">Conoideocrella luteorostrata</name>
    <dbReference type="NCBI Taxonomy" id="1105319"/>
    <lineage>
        <taxon>Eukaryota</taxon>
        <taxon>Fungi</taxon>
        <taxon>Dikarya</taxon>
        <taxon>Ascomycota</taxon>
        <taxon>Pezizomycotina</taxon>
        <taxon>Sordariomycetes</taxon>
        <taxon>Hypocreomycetidae</taxon>
        <taxon>Hypocreales</taxon>
        <taxon>Clavicipitaceae</taxon>
        <taxon>Conoideocrella</taxon>
    </lineage>
</organism>
<dbReference type="GO" id="GO:0004059">
    <property type="term" value="F:aralkylamine N-acetyltransferase activity"/>
    <property type="evidence" value="ECO:0007669"/>
    <property type="project" value="TreeGrafter"/>
</dbReference>
<proteinExistence type="predicted"/>
<feature type="domain" description="N-acetyltransferase" evidence="3">
    <location>
        <begin position="3"/>
        <end position="201"/>
    </location>
</feature>
<keyword evidence="2" id="KW-0012">Acyltransferase</keyword>
<keyword evidence="5" id="KW-1185">Reference proteome</keyword>
<dbReference type="PANTHER" id="PTHR10908">
    <property type="entry name" value="SEROTONIN N-ACETYLTRANSFERASE"/>
    <property type="match status" value="1"/>
</dbReference>
<dbReference type="EMBL" id="JASWJB010000018">
    <property type="protein sequence ID" value="KAK2612278.1"/>
    <property type="molecule type" value="Genomic_DNA"/>
</dbReference>
<dbReference type="SUPFAM" id="SSF55729">
    <property type="entry name" value="Acyl-CoA N-acyltransferases (Nat)"/>
    <property type="match status" value="1"/>
</dbReference>
<dbReference type="InterPro" id="IPR000182">
    <property type="entry name" value="GNAT_dom"/>
</dbReference>
<dbReference type="AlphaFoldDB" id="A0AAJ0CZM7"/>
<keyword evidence="1" id="KW-0808">Transferase</keyword>
<evidence type="ECO:0000256" key="2">
    <source>
        <dbReference type="ARBA" id="ARBA00023315"/>
    </source>
</evidence>
<dbReference type="GO" id="GO:0005737">
    <property type="term" value="C:cytoplasm"/>
    <property type="evidence" value="ECO:0007669"/>
    <property type="project" value="TreeGrafter"/>
</dbReference>
<dbReference type="PROSITE" id="PS51186">
    <property type="entry name" value="GNAT"/>
    <property type="match status" value="1"/>
</dbReference>
<evidence type="ECO:0000313" key="4">
    <source>
        <dbReference type="EMBL" id="KAK2612278.1"/>
    </source>
</evidence>
<dbReference type="InterPro" id="IPR051635">
    <property type="entry name" value="SNAT-like"/>
</dbReference>
<reference evidence="4" key="1">
    <citation type="submission" date="2023-06" db="EMBL/GenBank/DDBJ databases">
        <title>Conoideocrella luteorostrata (Hypocreales: Clavicipitaceae), a potential biocontrol fungus for elongate hemlock scale in United States Christmas tree production areas.</title>
        <authorList>
            <person name="Barrett H."/>
            <person name="Lovett B."/>
            <person name="Macias A.M."/>
            <person name="Stajich J.E."/>
            <person name="Kasson M.T."/>
        </authorList>
    </citation>
    <scope>NUCLEOTIDE SEQUENCE</scope>
    <source>
        <strain evidence="4">ARSEF 14590</strain>
    </source>
</reference>
<evidence type="ECO:0000256" key="1">
    <source>
        <dbReference type="ARBA" id="ARBA00022679"/>
    </source>
</evidence>
<name>A0AAJ0CZM7_9HYPO</name>
<dbReference type="Proteomes" id="UP001251528">
    <property type="component" value="Unassembled WGS sequence"/>
</dbReference>
<dbReference type="Pfam" id="PF13673">
    <property type="entry name" value="Acetyltransf_10"/>
    <property type="match status" value="1"/>
</dbReference>
<evidence type="ECO:0000259" key="3">
    <source>
        <dbReference type="PROSITE" id="PS51186"/>
    </source>
</evidence>
<dbReference type="CDD" id="cd04301">
    <property type="entry name" value="NAT_SF"/>
    <property type="match status" value="1"/>
</dbReference>
<sequence length="210" mass="22910">MPAFIRPLSAADLDGCAAIESAVFPPAEAATREKIEYRLSTCPEICYGLFLLTPEDTLPDPTALPVHSGPVRANEEGGVLLAHIISTKSIAPVVTDQDMMLPLDWKSNPKAVTGVGHQPNGKTIALHSLAVSPAHQRSGLGRALMKQFIEELEKMGEVERISILTYDRLVPYYQKLGFQLLGESASNFGGVPWKDMTYTFAREHVSTDCM</sequence>
<protein>
    <recommendedName>
        <fullName evidence="3">N-acetyltransferase domain-containing protein</fullName>
    </recommendedName>
</protein>
<dbReference type="InterPro" id="IPR016181">
    <property type="entry name" value="Acyl_CoA_acyltransferase"/>
</dbReference>
<dbReference type="Gene3D" id="3.40.630.30">
    <property type="match status" value="1"/>
</dbReference>
<comment type="caution">
    <text evidence="4">The sequence shown here is derived from an EMBL/GenBank/DDBJ whole genome shotgun (WGS) entry which is preliminary data.</text>
</comment>